<proteinExistence type="predicted"/>
<dbReference type="AlphaFoldDB" id="A0A9Y2B7I5"/>
<feature type="transmembrane region" description="Helical" evidence="1">
    <location>
        <begin position="26"/>
        <end position="44"/>
    </location>
</feature>
<dbReference type="Proteomes" id="UP001231445">
    <property type="component" value="Chromosome"/>
</dbReference>
<sequence length="116" mass="11411">MEKVGGLAAGLAVVLAIVGGFVSIPGLEVGLIILVLGIIGGIAADQDGAIRMYLAVLVLPAVGAVLGAIPAIGEYLTAIFSNLAVAAAGMSASLITRRLYDMVMGALKGLSSGSDS</sequence>
<dbReference type="RefSeq" id="WP_285974837.1">
    <property type="nucleotide sequence ID" value="NZ_CP127221.1"/>
</dbReference>
<keyword evidence="1" id="KW-0472">Membrane</keyword>
<protein>
    <submittedName>
        <fullName evidence="2">Uncharacterized protein</fullName>
    </submittedName>
</protein>
<evidence type="ECO:0000313" key="2">
    <source>
        <dbReference type="EMBL" id="WIW94520.1"/>
    </source>
</evidence>
<evidence type="ECO:0000313" key="3">
    <source>
        <dbReference type="Proteomes" id="UP001231445"/>
    </source>
</evidence>
<dbReference type="EMBL" id="CP127221">
    <property type="protein sequence ID" value="WIW94520.1"/>
    <property type="molecule type" value="Genomic_DNA"/>
</dbReference>
<gene>
    <name evidence="2" type="ORF">QQX03_05850</name>
</gene>
<name>A0A9Y2B7I5_9SPHN</name>
<reference evidence="2 3" key="1">
    <citation type="submission" date="2023-06" db="EMBL/GenBank/DDBJ databases">
        <title>Altererythrobacter rubellus NBRC 112769 genome.</title>
        <authorList>
            <person name="Zhang K."/>
        </authorList>
    </citation>
    <scope>NUCLEOTIDE SEQUENCE [LARGE SCALE GENOMIC DNA]</scope>
    <source>
        <strain evidence="2 3">NBRC 112769</strain>
    </source>
</reference>
<organism evidence="2 3">
    <name type="scientific">Altererythrobacter rubellus</name>
    <dbReference type="NCBI Taxonomy" id="2173831"/>
    <lineage>
        <taxon>Bacteria</taxon>
        <taxon>Pseudomonadati</taxon>
        <taxon>Pseudomonadota</taxon>
        <taxon>Alphaproteobacteria</taxon>
        <taxon>Sphingomonadales</taxon>
        <taxon>Erythrobacteraceae</taxon>
        <taxon>Altererythrobacter</taxon>
    </lineage>
</organism>
<evidence type="ECO:0000256" key="1">
    <source>
        <dbReference type="SAM" id="Phobius"/>
    </source>
</evidence>
<accession>A0A9Y2B7I5</accession>
<keyword evidence="3" id="KW-1185">Reference proteome</keyword>
<keyword evidence="1" id="KW-1133">Transmembrane helix</keyword>
<feature type="transmembrane region" description="Helical" evidence="1">
    <location>
        <begin position="51"/>
        <end position="69"/>
    </location>
</feature>
<feature type="transmembrane region" description="Helical" evidence="1">
    <location>
        <begin position="75"/>
        <end position="95"/>
    </location>
</feature>
<keyword evidence="1" id="KW-0812">Transmembrane</keyword>
<dbReference type="KEGG" id="arue:QQX03_05850"/>